<name>A0A0L8L6B9_9ACTN</name>
<protein>
    <submittedName>
        <fullName evidence="2">Uncharacterized protein</fullName>
    </submittedName>
</protein>
<evidence type="ECO:0000313" key="2">
    <source>
        <dbReference type="EMBL" id="KOG33697.1"/>
    </source>
</evidence>
<accession>A0A0L8L6B9</accession>
<evidence type="ECO:0000313" key="3">
    <source>
        <dbReference type="Proteomes" id="UP000037251"/>
    </source>
</evidence>
<gene>
    <name evidence="2" type="ORF">ADK37_21465</name>
</gene>
<keyword evidence="1" id="KW-1133">Transmembrane helix</keyword>
<keyword evidence="1" id="KW-0472">Membrane</keyword>
<dbReference type="EMBL" id="LGUS01000170">
    <property type="protein sequence ID" value="KOG33697.1"/>
    <property type="molecule type" value="Genomic_DNA"/>
</dbReference>
<keyword evidence="1" id="KW-0812">Transmembrane</keyword>
<sequence>MHDGSKTDSEGGEQPEGRMAGLWRRMWEWRVQQHLARGLAYGVGSGAVSLLLLWVQTRY</sequence>
<comment type="caution">
    <text evidence="2">The sequence shown here is derived from an EMBL/GenBank/DDBJ whole genome shotgun (WGS) entry which is preliminary data.</text>
</comment>
<proteinExistence type="predicted"/>
<dbReference type="OrthoDB" id="9959296at2"/>
<evidence type="ECO:0000256" key="1">
    <source>
        <dbReference type="SAM" id="Phobius"/>
    </source>
</evidence>
<organism evidence="2 3">
    <name type="scientific">Streptomyces resistomycificus</name>
    <dbReference type="NCBI Taxonomy" id="67356"/>
    <lineage>
        <taxon>Bacteria</taxon>
        <taxon>Bacillati</taxon>
        <taxon>Actinomycetota</taxon>
        <taxon>Actinomycetes</taxon>
        <taxon>Kitasatosporales</taxon>
        <taxon>Streptomycetaceae</taxon>
        <taxon>Streptomyces</taxon>
        <taxon>Streptomyces aurantiacus group</taxon>
    </lineage>
</organism>
<dbReference type="AlphaFoldDB" id="A0A0L8L6B9"/>
<feature type="transmembrane region" description="Helical" evidence="1">
    <location>
        <begin position="34"/>
        <end position="55"/>
    </location>
</feature>
<keyword evidence="3" id="KW-1185">Reference proteome</keyword>
<reference evidence="3" key="1">
    <citation type="submission" date="2015-07" db="EMBL/GenBank/DDBJ databases">
        <authorList>
            <person name="Ju K.-S."/>
            <person name="Doroghazi J.R."/>
            <person name="Metcalf W.W."/>
        </authorList>
    </citation>
    <scope>NUCLEOTIDE SEQUENCE [LARGE SCALE GENOMIC DNA]</scope>
    <source>
        <strain evidence="3">NRRL 2290</strain>
    </source>
</reference>
<dbReference type="Proteomes" id="UP000037251">
    <property type="component" value="Unassembled WGS sequence"/>
</dbReference>
<dbReference type="PATRIC" id="fig|67356.5.peg.4561"/>
<dbReference type="RefSeq" id="WP_030039550.1">
    <property type="nucleotide sequence ID" value="NZ_KL575592.1"/>
</dbReference>